<name>I1Q5X7_ORYGL</name>
<dbReference type="Proteomes" id="UP000007306">
    <property type="component" value="Unassembled WGS sequence"/>
</dbReference>
<keyword evidence="3" id="KW-1185">Reference proteome</keyword>
<organism evidence="2 3">
    <name type="scientific">Oryza glaberrima</name>
    <name type="common">African rice</name>
    <dbReference type="NCBI Taxonomy" id="4538"/>
    <lineage>
        <taxon>Eukaryota</taxon>
        <taxon>Viridiplantae</taxon>
        <taxon>Streptophyta</taxon>
        <taxon>Embryophyta</taxon>
        <taxon>Tracheophyta</taxon>
        <taxon>Spermatophyta</taxon>
        <taxon>Magnoliopsida</taxon>
        <taxon>Liliopsida</taxon>
        <taxon>Poales</taxon>
        <taxon>Poaceae</taxon>
        <taxon>BOP clade</taxon>
        <taxon>Oryzoideae</taxon>
        <taxon>Oryzeae</taxon>
        <taxon>Oryzinae</taxon>
        <taxon>Oryza</taxon>
    </lineage>
</organism>
<protein>
    <submittedName>
        <fullName evidence="2">Uncharacterized protein</fullName>
    </submittedName>
</protein>
<reference evidence="3" key="2">
    <citation type="submission" date="2018-04" db="EMBL/GenBank/DDBJ databases">
        <title>OglaRS2 (Oryza glaberrima Reference Sequence Version 2).</title>
        <authorList>
            <person name="Zhang J."/>
            <person name="Kudrna D."/>
            <person name="Lee S."/>
            <person name="Talag J."/>
            <person name="Rajasekar S."/>
            <person name="Wing R.A."/>
        </authorList>
    </citation>
    <scope>NUCLEOTIDE SEQUENCE [LARGE SCALE GENOMIC DNA]</scope>
    <source>
        <strain evidence="3">cv. IRGC 96717</strain>
    </source>
</reference>
<feature type="region of interest" description="Disordered" evidence="1">
    <location>
        <begin position="27"/>
        <end position="86"/>
    </location>
</feature>
<reference evidence="2" key="1">
    <citation type="submission" date="2015-06" db="UniProtKB">
        <authorList>
            <consortium name="EnsemblPlants"/>
        </authorList>
    </citation>
    <scope>IDENTIFICATION</scope>
</reference>
<dbReference type="AlphaFoldDB" id="I1Q5X7"/>
<proteinExistence type="predicted"/>
<accession>I1Q5X7</accession>
<sequence length="86" mass="8748">TAAATELSPPLQVVVALPKVTAAIIPTSSSGGAPQLVDARSDSRTGDLDEAGRSGSLRGCYRAGGQGSSMTQCRHVGARPPSPCRW</sequence>
<evidence type="ECO:0000313" key="3">
    <source>
        <dbReference type="Proteomes" id="UP000007306"/>
    </source>
</evidence>
<dbReference type="EnsemblPlants" id="ORGLA06G0254000.1">
    <property type="protein sequence ID" value="ORGLA06G0254000.1"/>
    <property type="gene ID" value="ORGLA06G0254000"/>
</dbReference>
<dbReference type="HOGENOM" id="CLU_2504479_0_0_1"/>
<dbReference type="Gramene" id="ORGLA06G0254000.1">
    <property type="protein sequence ID" value="ORGLA06G0254000.1"/>
    <property type="gene ID" value="ORGLA06G0254000"/>
</dbReference>
<feature type="compositionally biased region" description="Basic and acidic residues" evidence="1">
    <location>
        <begin position="39"/>
        <end position="52"/>
    </location>
</feature>
<evidence type="ECO:0000313" key="2">
    <source>
        <dbReference type="EnsemblPlants" id="ORGLA06G0254000.1"/>
    </source>
</evidence>
<evidence type="ECO:0000256" key="1">
    <source>
        <dbReference type="SAM" id="MobiDB-lite"/>
    </source>
</evidence>